<evidence type="ECO:0000256" key="3">
    <source>
        <dbReference type="ARBA" id="ARBA00022475"/>
    </source>
</evidence>
<evidence type="ECO:0000256" key="4">
    <source>
        <dbReference type="ARBA" id="ARBA00022679"/>
    </source>
</evidence>
<evidence type="ECO:0000256" key="9">
    <source>
        <dbReference type="NCBIfam" id="TIGR00751"/>
    </source>
</evidence>
<comment type="caution">
    <text evidence="10">The sequence shown here is derived from an EMBL/GenBank/DDBJ whole genome shotgun (WGS) entry which is preliminary data.</text>
</comment>
<dbReference type="EMBL" id="BMEQ01000007">
    <property type="protein sequence ID" value="GGG55191.1"/>
    <property type="molecule type" value="Genomic_DNA"/>
</dbReference>
<evidence type="ECO:0000256" key="8">
    <source>
        <dbReference type="HAMAP-Rule" id="MF_01937"/>
    </source>
</evidence>
<dbReference type="AlphaFoldDB" id="A0A917LT38"/>
<comment type="catalytic activity">
    <reaction evidence="8">
        <text>an all-trans-polyprenyl diphosphate + 1,4-dihydroxy-2-naphthoate + H(+) = a 2-demethylmenaquinol + CO2 + diphosphate</text>
        <dbReference type="Rhea" id="RHEA:26478"/>
        <dbReference type="Rhea" id="RHEA-COMP:9563"/>
        <dbReference type="Rhea" id="RHEA-COMP:9564"/>
        <dbReference type="ChEBI" id="CHEBI:11173"/>
        <dbReference type="ChEBI" id="CHEBI:15378"/>
        <dbReference type="ChEBI" id="CHEBI:16526"/>
        <dbReference type="ChEBI" id="CHEBI:33019"/>
        <dbReference type="ChEBI" id="CHEBI:55437"/>
        <dbReference type="ChEBI" id="CHEBI:58914"/>
        <dbReference type="EC" id="2.5.1.74"/>
    </reaction>
</comment>
<dbReference type="CDD" id="cd13962">
    <property type="entry name" value="PT_UbiA_UBIAD1"/>
    <property type="match status" value="1"/>
</dbReference>
<protein>
    <recommendedName>
        <fullName evidence="8 9">1,4-dihydroxy-2-naphthoate octaprenyltransferase</fullName>
        <shortName evidence="8">DHNA-octaprenyltransferase</shortName>
        <ecNumber evidence="8 9">2.5.1.74</ecNumber>
    </recommendedName>
</protein>
<comment type="similarity">
    <text evidence="8">Belongs to the MenA family. Type 1 subfamily.</text>
</comment>
<dbReference type="Pfam" id="PF01040">
    <property type="entry name" value="UbiA"/>
    <property type="match status" value="1"/>
</dbReference>
<keyword evidence="7 8" id="KW-0472">Membrane</keyword>
<dbReference type="InterPro" id="IPR026046">
    <property type="entry name" value="UBIAD1"/>
</dbReference>
<dbReference type="NCBIfam" id="TIGR00751">
    <property type="entry name" value="menA"/>
    <property type="match status" value="1"/>
</dbReference>
<keyword evidence="4 8" id="KW-0808">Transferase</keyword>
<dbReference type="PANTHER" id="PTHR13929">
    <property type="entry name" value="1,4-DIHYDROXY-2-NAPHTHOATE OCTAPRENYLTRANSFERASE"/>
    <property type="match status" value="1"/>
</dbReference>
<evidence type="ECO:0000256" key="5">
    <source>
        <dbReference type="ARBA" id="ARBA00022692"/>
    </source>
</evidence>
<sequence>MATPAQWIEGARLRTLPMALAPVLAGSAAAQALHSFGPVRALLALLVALLLQIGVNYANDYSDGVKGTDDHRVGPLRLTGSGAARPGQVKAAALVCFGLAAVAGAALVVLSRQWWFIPVGLSAVLAAWGYTGGRVPYGYLGLGDVFVFVYFGLVAVLGTTLTQAGTLNLEAWIGALSTGLIACALLMANNIRDLPTDREVGKRTLAVRLGDPMARVVFAAEIAVALLLVLFLVPYNPWMLIVLLLVPMALPPIATVLRVQDRRQLIPVLKQCGVLNVGWAVLFALAVLLRQWL</sequence>
<reference evidence="10" key="1">
    <citation type="journal article" date="2014" name="Int. J. Syst. Evol. Microbiol.">
        <title>Complete genome sequence of Corynebacterium casei LMG S-19264T (=DSM 44701T), isolated from a smear-ripened cheese.</title>
        <authorList>
            <consortium name="US DOE Joint Genome Institute (JGI-PGF)"/>
            <person name="Walter F."/>
            <person name="Albersmeier A."/>
            <person name="Kalinowski J."/>
            <person name="Ruckert C."/>
        </authorList>
    </citation>
    <scope>NUCLEOTIDE SEQUENCE</scope>
    <source>
        <strain evidence="10">CGMCC 1.12187</strain>
    </source>
</reference>
<evidence type="ECO:0000256" key="2">
    <source>
        <dbReference type="ARBA" id="ARBA00022428"/>
    </source>
</evidence>
<feature type="transmembrane region" description="Helical" evidence="8">
    <location>
        <begin position="40"/>
        <end position="58"/>
    </location>
</feature>
<dbReference type="EC" id="2.5.1.74" evidence="8 9"/>
<accession>A0A917LT38</accession>
<evidence type="ECO:0000256" key="6">
    <source>
        <dbReference type="ARBA" id="ARBA00022989"/>
    </source>
</evidence>
<organism evidence="10 11">
    <name type="scientific">Kocuria dechangensis</name>
    <dbReference type="NCBI Taxonomy" id="1176249"/>
    <lineage>
        <taxon>Bacteria</taxon>
        <taxon>Bacillati</taxon>
        <taxon>Actinomycetota</taxon>
        <taxon>Actinomycetes</taxon>
        <taxon>Micrococcales</taxon>
        <taxon>Micrococcaceae</taxon>
        <taxon>Kocuria</taxon>
    </lineage>
</organism>
<dbReference type="GO" id="GO:0046428">
    <property type="term" value="F:1,4-dihydroxy-2-naphthoate polyprenyltransferase activity"/>
    <property type="evidence" value="ECO:0007669"/>
    <property type="project" value="UniProtKB-UniRule"/>
</dbReference>
<name>A0A917LT38_9MICC</name>
<comment type="subcellular location">
    <subcellularLocation>
        <location evidence="8">Cell membrane</location>
        <topology evidence="8">Multi-pass membrane protein</topology>
    </subcellularLocation>
    <subcellularLocation>
        <location evidence="1">Membrane</location>
        <topology evidence="1">Multi-pass membrane protein</topology>
    </subcellularLocation>
</comment>
<feature type="transmembrane region" description="Helical" evidence="8">
    <location>
        <begin position="171"/>
        <end position="191"/>
    </location>
</feature>
<evidence type="ECO:0000313" key="11">
    <source>
        <dbReference type="Proteomes" id="UP000638848"/>
    </source>
</evidence>
<evidence type="ECO:0000313" key="10">
    <source>
        <dbReference type="EMBL" id="GGG55191.1"/>
    </source>
</evidence>
<dbReference type="GO" id="GO:0005886">
    <property type="term" value="C:plasma membrane"/>
    <property type="evidence" value="ECO:0007669"/>
    <property type="project" value="UniProtKB-SubCell"/>
</dbReference>
<dbReference type="PIRSF" id="PIRSF005355">
    <property type="entry name" value="UBIAD1"/>
    <property type="match status" value="1"/>
</dbReference>
<keyword evidence="2 8" id="KW-0474">Menaquinone biosynthesis</keyword>
<keyword evidence="11" id="KW-1185">Reference proteome</keyword>
<evidence type="ECO:0000256" key="7">
    <source>
        <dbReference type="ARBA" id="ARBA00023136"/>
    </source>
</evidence>
<dbReference type="Proteomes" id="UP000638848">
    <property type="component" value="Unassembled WGS sequence"/>
</dbReference>
<dbReference type="HAMAP" id="MF_01937">
    <property type="entry name" value="MenA_1"/>
    <property type="match status" value="1"/>
</dbReference>
<dbReference type="GO" id="GO:0009234">
    <property type="term" value="P:menaquinone biosynthetic process"/>
    <property type="evidence" value="ECO:0007669"/>
    <property type="project" value="UniProtKB-UniRule"/>
</dbReference>
<feature type="transmembrane region" description="Helical" evidence="8">
    <location>
        <begin position="272"/>
        <end position="292"/>
    </location>
</feature>
<feature type="transmembrane region" description="Helical" evidence="8">
    <location>
        <begin position="238"/>
        <end position="260"/>
    </location>
</feature>
<keyword evidence="5 8" id="KW-0812">Transmembrane</keyword>
<proteinExistence type="inferred from homology"/>
<dbReference type="Gene3D" id="1.10.357.140">
    <property type="entry name" value="UbiA prenyltransferase"/>
    <property type="match status" value="1"/>
</dbReference>
<dbReference type="InterPro" id="IPR000537">
    <property type="entry name" value="UbiA_prenyltransferase"/>
</dbReference>
<dbReference type="InterPro" id="IPR004657">
    <property type="entry name" value="MenA"/>
</dbReference>
<feature type="transmembrane region" description="Helical" evidence="8">
    <location>
        <begin position="145"/>
        <end position="165"/>
    </location>
</feature>
<dbReference type="InterPro" id="IPR044878">
    <property type="entry name" value="UbiA_sf"/>
</dbReference>
<dbReference type="PANTHER" id="PTHR13929:SF0">
    <property type="entry name" value="UBIA PRENYLTRANSFERASE DOMAIN-CONTAINING PROTEIN 1"/>
    <property type="match status" value="1"/>
</dbReference>
<dbReference type="RefSeq" id="WP_188536324.1">
    <property type="nucleotide sequence ID" value="NZ_BMEQ01000007.1"/>
</dbReference>
<feature type="transmembrane region" description="Helical" evidence="8">
    <location>
        <begin position="115"/>
        <end position="133"/>
    </location>
</feature>
<dbReference type="GO" id="GO:0042371">
    <property type="term" value="P:vitamin K biosynthetic process"/>
    <property type="evidence" value="ECO:0007669"/>
    <property type="project" value="TreeGrafter"/>
</dbReference>
<reference evidence="10" key="2">
    <citation type="submission" date="2020-09" db="EMBL/GenBank/DDBJ databases">
        <authorList>
            <person name="Sun Q."/>
            <person name="Zhou Y."/>
        </authorList>
    </citation>
    <scope>NUCLEOTIDE SEQUENCE</scope>
    <source>
        <strain evidence="10">CGMCC 1.12187</strain>
    </source>
</reference>
<comment type="function">
    <text evidence="8">Conversion of 1,4-dihydroxy-2-naphthoate (DHNA) to demethylmenaquinone (DMK).</text>
</comment>
<keyword evidence="6 8" id="KW-1133">Transmembrane helix</keyword>
<evidence type="ECO:0000256" key="1">
    <source>
        <dbReference type="ARBA" id="ARBA00004141"/>
    </source>
</evidence>
<dbReference type="NCBIfam" id="NF004751">
    <property type="entry name" value="PRK06080.1-3"/>
    <property type="match status" value="1"/>
</dbReference>
<keyword evidence="3 8" id="KW-1003">Cell membrane</keyword>
<feature type="transmembrane region" description="Helical" evidence="8">
    <location>
        <begin position="212"/>
        <end position="232"/>
    </location>
</feature>
<feature type="transmembrane region" description="Helical" evidence="8">
    <location>
        <begin position="91"/>
        <end position="109"/>
    </location>
</feature>
<gene>
    <name evidence="8 10" type="primary">menA</name>
    <name evidence="10" type="ORF">GCM10011374_17680</name>
</gene>
<comment type="pathway">
    <text evidence="8">Quinol/quinone metabolism; menaquinone biosynthesis; menaquinol from 1,4-dihydroxy-2-naphthoate: step 1/2.</text>
</comment>